<evidence type="ECO:0000313" key="2">
    <source>
        <dbReference type="EMBL" id="OAG10011.1"/>
    </source>
</evidence>
<dbReference type="InParanoid" id="A0A177CS37"/>
<keyword evidence="1" id="KW-0812">Transmembrane</keyword>
<dbReference type="AlphaFoldDB" id="A0A177CS37"/>
<sequence length="163" mass="17687">MPDAGCNPTLSFPMLWSFVLLGLAVADLILSGLPGAGRPIPCVQTFVLSAVEHCSGNALFVRLRTSLKVLHSLSTFSLSCDTCSCTILEHIPSSSSCGSSSLRSRTLAPESRESRWIVCSTYCVVSGCPFQWLSLHPLYCASWGDLVILSFHEYNLTLNRPCV</sequence>
<dbReference type="GeneID" id="28769852"/>
<feature type="transmembrane region" description="Helical" evidence="1">
    <location>
        <begin position="12"/>
        <end position="30"/>
    </location>
</feature>
<protein>
    <submittedName>
        <fullName evidence="2">Uncharacterized protein</fullName>
    </submittedName>
</protein>
<dbReference type="EMBL" id="KV441549">
    <property type="protein sequence ID" value="OAG10011.1"/>
    <property type="molecule type" value="Genomic_DNA"/>
</dbReference>
<dbReference type="Proteomes" id="UP000077069">
    <property type="component" value="Unassembled WGS sequence"/>
</dbReference>
<keyword evidence="1" id="KW-0472">Membrane</keyword>
<proteinExistence type="predicted"/>
<reference evidence="2 3" key="1">
    <citation type="submission" date="2016-05" db="EMBL/GenBank/DDBJ databases">
        <title>Comparative analysis of secretome profiles of manganese(II)-oxidizing ascomycete fungi.</title>
        <authorList>
            <consortium name="DOE Joint Genome Institute"/>
            <person name="Zeiner C.A."/>
            <person name="Purvine S.O."/>
            <person name="Zink E.M."/>
            <person name="Wu S."/>
            <person name="Pasa-Tolic L."/>
            <person name="Chaput D.L."/>
            <person name="Haridas S."/>
            <person name="Grigoriev I.V."/>
            <person name="Santelli C.M."/>
            <person name="Hansel C.M."/>
        </authorList>
    </citation>
    <scope>NUCLEOTIDE SEQUENCE [LARGE SCALE GENOMIC DNA]</scope>
    <source>
        <strain evidence="2 3">AP3s5-JAC2a</strain>
    </source>
</reference>
<name>A0A177CS37_9PLEO</name>
<gene>
    <name evidence="2" type="ORF">CC84DRAFT_459473</name>
</gene>
<evidence type="ECO:0000256" key="1">
    <source>
        <dbReference type="SAM" id="Phobius"/>
    </source>
</evidence>
<keyword evidence="1" id="KW-1133">Transmembrane helix</keyword>
<dbReference type="RefSeq" id="XP_018040376.1">
    <property type="nucleotide sequence ID" value="XM_018186366.1"/>
</dbReference>
<keyword evidence="3" id="KW-1185">Reference proteome</keyword>
<organism evidence="2 3">
    <name type="scientific">Paraphaeosphaeria sporulosa</name>
    <dbReference type="NCBI Taxonomy" id="1460663"/>
    <lineage>
        <taxon>Eukaryota</taxon>
        <taxon>Fungi</taxon>
        <taxon>Dikarya</taxon>
        <taxon>Ascomycota</taxon>
        <taxon>Pezizomycotina</taxon>
        <taxon>Dothideomycetes</taxon>
        <taxon>Pleosporomycetidae</taxon>
        <taxon>Pleosporales</taxon>
        <taxon>Massarineae</taxon>
        <taxon>Didymosphaeriaceae</taxon>
        <taxon>Paraphaeosphaeria</taxon>
    </lineage>
</organism>
<accession>A0A177CS37</accession>
<evidence type="ECO:0000313" key="3">
    <source>
        <dbReference type="Proteomes" id="UP000077069"/>
    </source>
</evidence>